<feature type="transmembrane region" description="Helical" evidence="1">
    <location>
        <begin position="549"/>
        <end position="571"/>
    </location>
</feature>
<reference evidence="2" key="1">
    <citation type="submission" date="2019-11" db="EMBL/GenBank/DDBJ databases">
        <title>Bipolaris sorokiniana Genome sequencing.</title>
        <authorList>
            <person name="Wang H."/>
        </authorList>
    </citation>
    <scope>NUCLEOTIDE SEQUENCE</scope>
</reference>
<dbReference type="Proteomes" id="UP000624244">
    <property type="component" value="Unassembled WGS sequence"/>
</dbReference>
<name>A0A8H5ZC71_COCSA</name>
<keyword evidence="1" id="KW-1133">Transmembrane helix</keyword>
<sequence>MSSEDKSIYLGLWTNWSHGSVVGLTYTTTLDNGGLFIAFLALFVAFTGTCFWSIISFTVHQILSRSSPQNAIYHQQQAILRSSDTSSAALWRLIRLSWAWRKISCAASLKATSIPLVASLATFTAFTAAGIFSSRVASSRGSEVLVLGDNCATVNGSLITRENVALTQYYIASRIRSSLNYKANCYSGSDSTELCRTFVRNSLPITVTRSDSCPFAGKDTICRTENGAIRIDSGLLNSHHDLGINAPPSSRFLYRTVNECAPIRGKGYARFNTTSVPNTMQLLYGSDPRVCPKTENCTMTFGYGVRVGSTLSRNQYTVTTATKWQVNEEFSYLNEWEPIPELEVPNADISVLFLEINDVFFSSPVDDPWYNAQAGPRSGSTSLGNTTFYYSDQPARTLACAQQYQFCNPSLPKNISCTPLMGIFEATRLAETTLFTDPKASNTFRWSSLAIKYMANGFNELITVLRGGALLASDTLSGVGQFALPDNQWELELEHWFKTTLADLQRAMLDQATGPADKRAASFHSGPTTAEARAVCQNQKILSDSYTSFNVLGIILIFSIGGLIVLISAFLPSATAHLQKKRNPFASLEWVSNDTLQLQRLAHEAVGAGEWKGACDDYPRTRKNDLLAVLDVADRKHPVLRVAPRAADTMETIVEEQHYGVQKEDDSMRTRTYDSAQTSLLNVEIPRTSLQLSRRFTGDSGLGRLVQTLPADGEIQYEQNSES</sequence>
<feature type="transmembrane region" description="Helical" evidence="1">
    <location>
        <begin position="35"/>
        <end position="59"/>
    </location>
</feature>
<dbReference type="AlphaFoldDB" id="A0A8H5ZC71"/>
<evidence type="ECO:0000256" key="1">
    <source>
        <dbReference type="SAM" id="Phobius"/>
    </source>
</evidence>
<gene>
    <name evidence="2" type="ORF">GGP41_002954</name>
</gene>
<dbReference type="EMBL" id="WNKQ01000019">
    <property type="protein sequence ID" value="KAF5845360.1"/>
    <property type="molecule type" value="Genomic_DNA"/>
</dbReference>
<keyword evidence="1" id="KW-0472">Membrane</keyword>
<accession>A0A8H5ZC71</accession>
<protein>
    <submittedName>
        <fullName evidence="2">Uncharacterized protein</fullName>
    </submittedName>
</protein>
<comment type="caution">
    <text evidence="2">The sequence shown here is derived from an EMBL/GenBank/DDBJ whole genome shotgun (WGS) entry which is preliminary data.</text>
</comment>
<feature type="transmembrane region" description="Helical" evidence="1">
    <location>
        <begin position="111"/>
        <end position="132"/>
    </location>
</feature>
<keyword evidence="1" id="KW-0812">Transmembrane</keyword>
<evidence type="ECO:0000313" key="3">
    <source>
        <dbReference type="Proteomes" id="UP000624244"/>
    </source>
</evidence>
<proteinExistence type="predicted"/>
<organism evidence="2 3">
    <name type="scientific">Cochliobolus sativus</name>
    <name type="common">Common root rot and spot blotch fungus</name>
    <name type="synonym">Bipolaris sorokiniana</name>
    <dbReference type="NCBI Taxonomy" id="45130"/>
    <lineage>
        <taxon>Eukaryota</taxon>
        <taxon>Fungi</taxon>
        <taxon>Dikarya</taxon>
        <taxon>Ascomycota</taxon>
        <taxon>Pezizomycotina</taxon>
        <taxon>Dothideomycetes</taxon>
        <taxon>Pleosporomycetidae</taxon>
        <taxon>Pleosporales</taxon>
        <taxon>Pleosporineae</taxon>
        <taxon>Pleosporaceae</taxon>
        <taxon>Bipolaris</taxon>
    </lineage>
</organism>
<evidence type="ECO:0000313" key="2">
    <source>
        <dbReference type="EMBL" id="KAF5845360.1"/>
    </source>
</evidence>